<dbReference type="SUPFAM" id="SSF54285">
    <property type="entry name" value="MoaD/ThiS"/>
    <property type="match status" value="1"/>
</dbReference>
<evidence type="ECO:0000313" key="3">
    <source>
        <dbReference type="Proteomes" id="UP000070401"/>
    </source>
</evidence>
<dbReference type="InterPro" id="IPR003749">
    <property type="entry name" value="ThiS/MoaD-like"/>
</dbReference>
<comment type="caution">
    <text evidence="1">The sequence shown here is derived from an EMBL/GenBank/DDBJ whole genome shotgun (WGS) entry which is preliminary data.</text>
</comment>
<sequence length="91" mass="10476">MKINVKYLTKVQKVLGKKKEEFEIQEETNIRTFIEKYLLKEHTELKDLFFSNGSFNEEILIFLNDNQENIDGSAKLGEGDNLTFMVAISGG</sequence>
<protein>
    <submittedName>
        <fullName evidence="1 2">ThiS family protein</fullName>
    </submittedName>
</protein>
<reference evidence="1" key="1">
    <citation type="submission" date="2016-01" db="EMBL/GenBank/DDBJ databases">
        <authorList>
            <person name="Oliw E.H."/>
        </authorList>
    </citation>
    <scope>NUCLEOTIDE SEQUENCE [LARGE SCALE GENOMIC DNA]</scope>
    <source>
        <strain evidence="1">MJR7757B</strain>
    </source>
</reference>
<proteinExistence type="predicted"/>
<gene>
    <name evidence="2" type="ORF">EII28_09555</name>
    <name evidence="1" type="ORF">HMPREF3221_00716</name>
</gene>
<evidence type="ECO:0000313" key="2">
    <source>
        <dbReference type="EMBL" id="RRD35543.1"/>
    </source>
</evidence>
<dbReference type="EMBL" id="LRPY01000064">
    <property type="protein sequence ID" value="KXA23716.1"/>
    <property type="molecule type" value="Genomic_DNA"/>
</dbReference>
<accession>A0A133P5I8</accession>
<keyword evidence="3" id="KW-1185">Reference proteome</keyword>
<dbReference type="EMBL" id="RQZD01000023">
    <property type="protein sequence ID" value="RRD35543.1"/>
    <property type="molecule type" value="Genomic_DNA"/>
</dbReference>
<organism evidence="1 3">
    <name type="scientific">Fusobacterium nucleatum</name>
    <dbReference type="NCBI Taxonomy" id="851"/>
    <lineage>
        <taxon>Bacteria</taxon>
        <taxon>Fusobacteriati</taxon>
        <taxon>Fusobacteriota</taxon>
        <taxon>Fusobacteriia</taxon>
        <taxon>Fusobacteriales</taxon>
        <taxon>Fusobacteriaceae</taxon>
        <taxon>Fusobacterium</taxon>
    </lineage>
</organism>
<dbReference type="InterPro" id="IPR012675">
    <property type="entry name" value="Beta-grasp_dom_sf"/>
</dbReference>
<reference evidence="2" key="3">
    <citation type="submission" date="2018-11" db="EMBL/GenBank/DDBJ databases">
        <title>Genomes From Bacteria Associated with the Canine Oral Cavity: a Test Case for Automated Genome-Based Taxonomic Assignment.</title>
        <authorList>
            <person name="Coil D.A."/>
            <person name="Jospin G."/>
            <person name="Darling A.E."/>
            <person name="Wallis C."/>
            <person name="Davis I.J."/>
            <person name="Harris S."/>
            <person name="Eisen J.A."/>
            <person name="Holcombe L.J."/>
            <person name="O'Flynn C."/>
        </authorList>
    </citation>
    <scope>NUCLEOTIDE SEQUENCE [LARGE SCALE GENOMIC DNA]</scope>
    <source>
        <strain evidence="2">OH5060</strain>
    </source>
</reference>
<dbReference type="Pfam" id="PF02597">
    <property type="entry name" value="ThiS"/>
    <property type="match status" value="1"/>
</dbReference>
<reference evidence="3" key="2">
    <citation type="submission" date="2016-01" db="EMBL/GenBank/DDBJ databases">
        <authorList>
            <person name="Mitreva M."/>
            <person name="Pepin K.H."/>
            <person name="Mihindukulasuriya K.A."/>
            <person name="Fulton R."/>
            <person name="Fronick C."/>
            <person name="O'Laughlin M."/>
            <person name="Miner T."/>
            <person name="Herter B."/>
            <person name="Rosa B.A."/>
            <person name="Cordes M."/>
            <person name="Tomlinson C."/>
            <person name="Wollam A."/>
            <person name="Palsikar V.B."/>
            <person name="Mardis E.R."/>
            <person name="Wilson R.K."/>
        </authorList>
    </citation>
    <scope>NUCLEOTIDE SEQUENCE [LARGE SCALE GENOMIC DNA]</scope>
    <source>
        <strain evidence="3">MJR7757B</strain>
    </source>
</reference>
<dbReference type="InterPro" id="IPR016155">
    <property type="entry name" value="Mopterin_synth/thiamin_S_b"/>
</dbReference>
<dbReference type="RefSeq" id="WP_032890755.1">
    <property type="nucleotide sequence ID" value="NZ_CP077147.1"/>
</dbReference>
<dbReference type="AlphaFoldDB" id="A0A133P5I8"/>
<dbReference type="Proteomes" id="UP000070401">
    <property type="component" value="Unassembled WGS sequence"/>
</dbReference>
<name>A0A133P5I8_FUSNU</name>
<dbReference type="PATRIC" id="fig|851.8.peg.720"/>
<evidence type="ECO:0000313" key="1">
    <source>
        <dbReference type="EMBL" id="KXA23716.1"/>
    </source>
</evidence>
<dbReference type="CDD" id="cd17040">
    <property type="entry name" value="Ubl_MoaD_like"/>
    <property type="match status" value="1"/>
</dbReference>
<dbReference type="Gene3D" id="3.10.20.30">
    <property type="match status" value="1"/>
</dbReference>